<dbReference type="GO" id="GO:0022857">
    <property type="term" value="F:transmembrane transporter activity"/>
    <property type="evidence" value="ECO:0007669"/>
    <property type="project" value="InterPro"/>
</dbReference>
<gene>
    <name evidence="10" type="ORF">FJZ00_09285</name>
</gene>
<keyword evidence="4" id="KW-1003">Cell membrane</keyword>
<protein>
    <submittedName>
        <fullName evidence="10">DHA2 family efflux MFS transporter permease subunit</fullName>
    </submittedName>
</protein>
<dbReference type="PROSITE" id="PS50850">
    <property type="entry name" value="MFS"/>
    <property type="match status" value="1"/>
</dbReference>
<comment type="similarity">
    <text evidence="2">Belongs to the major facilitator superfamily. EmrB family.</text>
</comment>
<evidence type="ECO:0000256" key="2">
    <source>
        <dbReference type="ARBA" id="ARBA00008537"/>
    </source>
</evidence>
<evidence type="ECO:0000256" key="3">
    <source>
        <dbReference type="ARBA" id="ARBA00022448"/>
    </source>
</evidence>
<dbReference type="GO" id="GO:0005886">
    <property type="term" value="C:plasma membrane"/>
    <property type="evidence" value="ECO:0007669"/>
    <property type="project" value="UniProtKB-SubCell"/>
</dbReference>
<evidence type="ECO:0000313" key="10">
    <source>
        <dbReference type="EMBL" id="MBM3275334.1"/>
    </source>
</evidence>
<dbReference type="InterPro" id="IPR004638">
    <property type="entry name" value="EmrB-like"/>
</dbReference>
<feature type="transmembrane region" description="Helical" evidence="8">
    <location>
        <begin position="264"/>
        <end position="292"/>
    </location>
</feature>
<dbReference type="PANTHER" id="PTHR42718">
    <property type="entry name" value="MAJOR FACILITATOR SUPERFAMILY MULTIDRUG TRANSPORTER MFSC"/>
    <property type="match status" value="1"/>
</dbReference>
<comment type="subcellular location">
    <subcellularLocation>
        <location evidence="1">Cell membrane</location>
        <topology evidence="1">Multi-pass membrane protein</topology>
    </subcellularLocation>
</comment>
<evidence type="ECO:0000256" key="4">
    <source>
        <dbReference type="ARBA" id="ARBA00022475"/>
    </source>
</evidence>
<evidence type="ECO:0000256" key="5">
    <source>
        <dbReference type="ARBA" id="ARBA00022692"/>
    </source>
</evidence>
<keyword evidence="6 8" id="KW-1133">Transmembrane helix</keyword>
<dbReference type="InterPro" id="IPR011701">
    <property type="entry name" value="MFS"/>
</dbReference>
<feature type="transmembrane region" description="Helical" evidence="8">
    <location>
        <begin position="167"/>
        <end position="189"/>
    </location>
</feature>
<evidence type="ECO:0000256" key="6">
    <source>
        <dbReference type="ARBA" id="ARBA00022989"/>
    </source>
</evidence>
<evidence type="ECO:0000313" key="11">
    <source>
        <dbReference type="Proteomes" id="UP000703893"/>
    </source>
</evidence>
<keyword evidence="7 8" id="KW-0472">Membrane</keyword>
<evidence type="ECO:0000256" key="7">
    <source>
        <dbReference type="ARBA" id="ARBA00023136"/>
    </source>
</evidence>
<accession>A0A937X3N2</accession>
<feature type="transmembrane region" description="Helical" evidence="8">
    <location>
        <begin position="230"/>
        <end position="252"/>
    </location>
</feature>
<dbReference type="AlphaFoldDB" id="A0A937X3N2"/>
<feature type="transmembrane region" description="Helical" evidence="8">
    <location>
        <begin position="81"/>
        <end position="100"/>
    </location>
</feature>
<name>A0A937X3N2_9BACT</name>
<feature type="transmembrane region" description="Helical" evidence="8">
    <location>
        <begin position="12"/>
        <end position="33"/>
    </location>
</feature>
<dbReference type="PROSITE" id="PS00217">
    <property type="entry name" value="SUGAR_TRANSPORT_2"/>
    <property type="match status" value="1"/>
</dbReference>
<evidence type="ECO:0000256" key="1">
    <source>
        <dbReference type="ARBA" id="ARBA00004651"/>
    </source>
</evidence>
<dbReference type="InterPro" id="IPR036259">
    <property type="entry name" value="MFS_trans_sf"/>
</dbReference>
<feature type="transmembrane region" description="Helical" evidence="8">
    <location>
        <begin position="53"/>
        <end position="72"/>
    </location>
</feature>
<dbReference type="SUPFAM" id="SSF103473">
    <property type="entry name" value="MFS general substrate transporter"/>
    <property type="match status" value="1"/>
</dbReference>
<dbReference type="EMBL" id="VGJX01000534">
    <property type="protein sequence ID" value="MBM3275334.1"/>
    <property type="molecule type" value="Genomic_DNA"/>
</dbReference>
<reference evidence="10 11" key="1">
    <citation type="submission" date="2019-03" db="EMBL/GenBank/DDBJ databases">
        <title>Lake Tanganyika Metagenome-Assembled Genomes (MAGs).</title>
        <authorList>
            <person name="Tran P."/>
        </authorList>
    </citation>
    <scope>NUCLEOTIDE SEQUENCE [LARGE SCALE GENOMIC DNA]</scope>
    <source>
        <strain evidence="10">K_DeepCast_65m_m2_236</strain>
    </source>
</reference>
<dbReference type="Gene3D" id="1.20.1250.20">
    <property type="entry name" value="MFS general substrate transporter like domains"/>
    <property type="match status" value="1"/>
</dbReference>
<feature type="non-terminal residue" evidence="10">
    <location>
        <position position="395"/>
    </location>
</feature>
<feature type="transmembrane region" description="Helical" evidence="8">
    <location>
        <begin position="201"/>
        <end position="218"/>
    </location>
</feature>
<dbReference type="Proteomes" id="UP000703893">
    <property type="component" value="Unassembled WGS sequence"/>
</dbReference>
<dbReference type="PANTHER" id="PTHR42718:SF9">
    <property type="entry name" value="MAJOR FACILITATOR SUPERFAMILY MULTIDRUG TRANSPORTER MFSC"/>
    <property type="match status" value="1"/>
</dbReference>
<organism evidence="10 11">
    <name type="scientific">Candidatus Tanganyikabacteria bacterium</name>
    <dbReference type="NCBI Taxonomy" id="2961651"/>
    <lineage>
        <taxon>Bacteria</taxon>
        <taxon>Bacillati</taxon>
        <taxon>Candidatus Sericytochromatia</taxon>
        <taxon>Candidatus Tanganyikabacteria</taxon>
    </lineage>
</organism>
<feature type="transmembrane region" description="Helical" evidence="8">
    <location>
        <begin position="106"/>
        <end position="128"/>
    </location>
</feature>
<dbReference type="Gene3D" id="1.20.1720.10">
    <property type="entry name" value="Multidrug resistance protein D"/>
    <property type="match status" value="1"/>
</dbReference>
<dbReference type="InterPro" id="IPR020846">
    <property type="entry name" value="MFS_dom"/>
</dbReference>
<feature type="domain" description="Major facilitator superfamily (MFS) profile" evidence="9">
    <location>
        <begin position="15"/>
        <end position="395"/>
    </location>
</feature>
<evidence type="ECO:0000259" key="9">
    <source>
        <dbReference type="PROSITE" id="PS50850"/>
    </source>
</evidence>
<dbReference type="PRINTS" id="PR01036">
    <property type="entry name" value="TCRTETB"/>
</dbReference>
<feature type="transmembrane region" description="Helical" evidence="8">
    <location>
        <begin position="140"/>
        <end position="161"/>
    </location>
</feature>
<evidence type="ECO:0000256" key="8">
    <source>
        <dbReference type="SAM" id="Phobius"/>
    </source>
</evidence>
<dbReference type="Pfam" id="PF07690">
    <property type="entry name" value="MFS_1"/>
    <property type="match status" value="1"/>
</dbReference>
<keyword evidence="5 8" id="KW-0812">Transmembrane</keyword>
<comment type="caution">
    <text evidence="10">The sequence shown here is derived from an EMBL/GenBank/DDBJ whole genome shotgun (WGS) entry which is preliminary data.</text>
</comment>
<feature type="transmembrane region" description="Helical" evidence="8">
    <location>
        <begin position="304"/>
        <end position="325"/>
    </location>
</feature>
<proteinExistence type="inferred from homology"/>
<dbReference type="InterPro" id="IPR005829">
    <property type="entry name" value="Sugar_transporter_CS"/>
</dbReference>
<keyword evidence="3" id="KW-0813">Transport</keyword>
<sequence>MLGALVTDRNYMWWAALPVMLGMFIVIMDGSIVNVALPRMIGAFRSDLDTMEWVTTGYMIAAAVMMPTTGFLGDRFGRKRLFAVTLLLFTGVSVLCGFAWDTGSLIVLRVLQGLAGGAIQPVGQAILFEAFPPNRRGLSMALVGVGAMLAPTLGPSVGGLIVEYLDWRWIFFVNLPVGLIAGFFALTVLRESERRAIPFDLAGFGLMTLFLSSLLLAISQGNEKGWESPYIATLFSVAAISFAAFLGTVLRGRDPIVDLRLYQVATYTAGTLAGVAMGIGLFSGVFLMPVYFQTVMRFDPFVTGLLLMPSGLAMGLVMPLSGILVNKLDPRVQISAGFALMALSFFGQTGVTAATSAWIAVAWIVLRSLGMALVFPAMNQASLGAVPIAKIGQAS</sequence>
<dbReference type="CDD" id="cd17503">
    <property type="entry name" value="MFS_LmrB_MDR_like"/>
    <property type="match status" value="1"/>
</dbReference>
<dbReference type="NCBIfam" id="TIGR00711">
    <property type="entry name" value="efflux_EmrB"/>
    <property type="match status" value="1"/>
</dbReference>